<keyword evidence="3" id="KW-0479">Metal-binding</keyword>
<evidence type="ECO:0000256" key="2">
    <source>
        <dbReference type="ARBA" id="ARBA00022475"/>
    </source>
</evidence>
<evidence type="ECO:0000313" key="11">
    <source>
        <dbReference type="EMBL" id="CAJ1061054.1"/>
    </source>
</evidence>
<gene>
    <name evidence="11" type="ORF">XNOV1_A014983</name>
</gene>
<dbReference type="EMBL" id="OY660870">
    <property type="protein sequence ID" value="CAJ1061054.1"/>
    <property type="molecule type" value="Genomic_DNA"/>
</dbReference>
<feature type="compositionally biased region" description="Polar residues" evidence="9">
    <location>
        <begin position="236"/>
        <end position="248"/>
    </location>
</feature>
<dbReference type="FunFam" id="1.10.238.10:FF:000193">
    <property type="entry name" value="EF-hand calcium-binding domain-containing protein 7"/>
    <property type="match status" value="1"/>
</dbReference>
<dbReference type="InterPro" id="IPR018247">
    <property type="entry name" value="EF_Hand_1_Ca_BS"/>
</dbReference>
<reference evidence="11" key="1">
    <citation type="submission" date="2023-08" db="EMBL/GenBank/DDBJ databases">
        <authorList>
            <person name="Alioto T."/>
            <person name="Alioto T."/>
            <person name="Gomez Garrido J."/>
        </authorList>
    </citation>
    <scope>NUCLEOTIDE SEQUENCE</scope>
</reference>
<feature type="compositionally biased region" description="Low complexity" evidence="9">
    <location>
        <begin position="219"/>
        <end position="235"/>
    </location>
</feature>
<evidence type="ECO:0000256" key="4">
    <source>
        <dbReference type="ARBA" id="ARBA00022737"/>
    </source>
</evidence>
<dbReference type="Pfam" id="PF13202">
    <property type="entry name" value="EF-hand_5"/>
    <property type="match status" value="1"/>
</dbReference>
<feature type="region of interest" description="Disordered" evidence="9">
    <location>
        <begin position="171"/>
        <end position="255"/>
    </location>
</feature>
<keyword evidence="6" id="KW-0472">Membrane</keyword>
<protein>
    <recommendedName>
        <fullName evidence="8">EF-hand calcium-binding domain-containing protein 7</fullName>
    </recommendedName>
</protein>
<dbReference type="AlphaFoldDB" id="A0AAV1FJ69"/>
<dbReference type="Gene3D" id="1.10.238.10">
    <property type="entry name" value="EF-hand"/>
    <property type="match status" value="2"/>
</dbReference>
<dbReference type="Proteomes" id="UP001178508">
    <property type="component" value="Chromosome 7"/>
</dbReference>
<keyword evidence="7" id="KW-0966">Cell projection</keyword>
<organism evidence="11 12">
    <name type="scientific">Xyrichtys novacula</name>
    <name type="common">Pearly razorfish</name>
    <name type="synonym">Hemipteronotus novacula</name>
    <dbReference type="NCBI Taxonomy" id="13765"/>
    <lineage>
        <taxon>Eukaryota</taxon>
        <taxon>Metazoa</taxon>
        <taxon>Chordata</taxon>
        <taxon>Craniata</taxon>
        <taxon>Vertebrata</taxon>
        <taxon>Euteleostomi</taxon>
        <taxon>Actinopterygii</taxon>
        <taxon>Neopterygii</taxon>
        <taxon>Teleostei</taxon>
        <taxon>Neoteleostei</taxon>
        <taxon>Acanthomorphata</taxon>
        <taxon>Eupercaria</taxon>
        <taxon>Labriformes</taxon>
        <taxon>Labridae</taxon>
        <taxon>Xyrichtys</taxon>
    </lineage>
</organism>
<dbReference type="InterPro" id="IPR002048">
    <property type="entry name" value="EF_hand_dom"/>
</dbReference>
<dbReference type="PROSITE" id="PS50222">
    <property type="entry name" value="EF_HAND_2"/>
    <property type="match status" value="3"/>
</dbReference>
<dbReference type="GO" id="GO:0098797">
    <property type="term" value="C:plasma membrane protein complex"/>
    <property type="evidence" value="ECO:0007669"/>
    <property type="project" value="TreeGrafter"/>
</dbReference>
<dbReference type="GO" id="GO:1903569">
    <property type="term" value="P:positive regulation of protein localization to ciliary membrane"/>
    <property type="evidence" value="ECO:0007669"/>
    <property type="project" value="TreeGrafter"/>
</dbReference>
<keyword evidence="4" id="KW-0677">Repeat</keyword>
<accession>A0AAV1FJ69</accession>
<dbReference type="PROSITE" id="PS00018">
    <property type="entry name" value="EF_HAND_1"/>
    <property type="match status" value="3"/>
</dbReference>
<feature type="compositionally biased region" description="Low complexity" evidence="9">
    <location>
        <begin position="176"/>
        <end position="196"/>
    </location>
</feature>
<keyword evidence="12" id="KW-1185">Reference proteome</keyword>
<feature type="domain" description="EF-hand" evidence="10">
    <location>
        <begin position="394"/>
        <end position="429"/>
    </location>
</feature>
<dbReference type="PANTHER" id="PTHR46819">
    <property type="entry name" value="EF-HAND CALCIUM-BINDING DOMAIN-CONTAINING PROTEIN 7"/>
    <property type="match status" value="1"/>
</dbReference>
<keyword evidence="2" id="KW-1003">Cell membrane</keyword>
<proteinExistence type="predicted"/>
<dbReference type="GO" id="GO:0060170">
    <property type="term" value="C:ciliary membrane"/>
    <property type="evidence" value="ECO:0007669"/>
    <property type="project" value="UniProtKB-SubCell"/>
</dbReference>
<evidence type="ECO:0000259" key="10">
    <source>
        <dbReference type="PROSITE" id="PS50222"/>
    </source>
</evidence>
<dbReference type="Pfam" id="PF13499">
    <property type="entry name" value="EF-hand_7"/>
    <property type="match status" value="1"/>
</dbReference>
<keyword evidence="5" id="KW-0106">Calcium</keyword>
<dbReference type="InterPro" id="IPR011992">
    <property type="entry name" value="EF-hand-dom_pair"/>
</dbReference>
<evidence type="ECO:0000313" key="12">
    <source>
        <dbReference type="Proteomes" id="UP001178508"/>
    </source>
</evidence>
<evidence type="ECO:0000256" key="1">
    <source>
        <dbReference type="ARBA" id="ARBA00004522"/>
    </source>
</evidence>
<feature type="domain" description="EF-hand" evidence="10">
    <location>
        <begin position="83"/>
        <end position="118"/>
    </location>
</feature>
<dbReference type="SMART" id="SM00054">
    <property type="entry name" value="EFh"/>
    <property type="match status" value="3"/>
</dbReference>
<dbReference type="GO" id="GO:0005509">
    <property type="term" value="F:calcium ion binding"/>
    <property type="evidence" value="ECO:0007669"/>
    <property type="project" value="InterPro"/>
</dbReference>
<evidence type="ECO:0000256" key="6">
    <source>
        <dbReference type="ARBA" id="ARBA00023136"/>
    </source>
</evidence>
<dbReference type="PANTHER" id="PTHR46819:SF1">
    <property type="entry name" value="EF-HAND CALCIUM-BINDING DOMAIN-CONTAINING PROTEIN 7"/>
    <property type="match status" value="1"/>
</dbReference>
<sequence>MSFQELPRPSDEDEAFYTHCRAAYLAVFRSSLTNITSKQQLCRALQQAGRNPSHATLDKYWTPRTSKLHFDDFCEILKCERKTEETELMRAFKKMDVNSDGFISHSELERALTTSGEKMTVEEVNAIFSLADINKDGKLDYAEFCRLFMSTVARCQTAALERLETNTKLKRQNFGSQSYSPPKSSVSSAAPSSETATLPQPPPETPQADSDTTLKKDSQPSSRPSSARSRRSSLSNPITMTTSGTKANKMQEPSGLQEWHQSFVKGCFFLEDDGGISSLQYQLHIPQTSNVYLTIQPLSLNNRPDKPSPWMTVDTALFLISAGETKEDSTLVCFTESKDKEKYIWRGELNAGTYYLLPFTSGCKLKKRTKKSLSVKSVELIYRTDTGELDLTRELREVLSDIFEVIDIDGNGMLSLEEYNFFELRTSGEKCDEDAWVVCKENFDMRKNQLTRQGFMELNLMEVTEKDGDPTDLWVTLEAMGYNRMLELVEACPFQIDVHCESTQPSIQTLSLDSGPKLLNQAIQRSITASTGAKALRGQDSIFVYTYRGEHRISSLIANKTNQKVTVHINNEQSRNCCSSRGMSVFAVEVPARKKVLCQHVLPINEKQDWTYNCMETMLPCM</sequence>
<dbReference type="CDD" id="cd00051">
    <property type="entry name" value="EFh"/>
    <property type="match status" value="1"/>
</dbReference>
<evidence type="ECO:0000256" key="7">
    <source>
        <dbReference type="ARBA" id="ARBA00023273"/>
    </source>
</evidence>
<evidence type="ECO:0000256" key="9">
    <source>
        <dbReference type="SAM" id="MobiDB-lite"/>
    </source>
</evidence>
<dbReference type="InterPro" id="IPR052266">
    <property type="entry name" value="Miro-EF-hand_domain"/>
</dbReference>
<evidence type="ECO:0000256" key="8">
    <source>
        <dbReference type="ARBA" id="ARBA00069151"/>
    </source>
</evidence>
<evidence type="ECO:0000256" key="5">
    <source>
        <dbReference type="ARBA" id="ARBA00022837"/>
    </source>
</evidence>
<comment type="subcellular location">
    <subcellularLocation>
        <location evidence="1">Cell projection</location>
        <location evidence="1">Cilium membrane</location>
        <topology evidence="1">Peripheral membrane protein</topology>
        <orientation evidence="1">Cytoplasmic side</orientation>
    </subcellularLocation>
</comment>
<feature type="domain" description="EF-hand" evidence="10">
    <location>
        <begin position="119"/>
        <end position="154"/>
    </location>
</feature>
<dbReference type="SUPFAM" id="SSF47473">
    <property type="entry name" value="EF-hand"/>
    <property type="match status" value="2"/>
</dbReference>
<evidence type="ECO:0000256" key="3">
    <source>
        <dbReference type="ARBA" id="ARBA00022723"/>
    </source>
</evidence>
<name>A0AAV1FJ69_XYRNO</name>